<dbReference type="Proteomes" id="UP000038802">
    <property type="component" value="Unassembled WGS sequence"/>
</dbReference>
<organism evidence="1 2">
    <name type="scientific">Mycobacterium tuberculosis</name>
    <dbReference type="NCBI Taxonomy" id="1773"/>
    <lineage>
        <taxon>Bacteria</taxon>
        <taxon>Bacillati</taxon>
        <taxon>Actinomycetota</taxon>
        <taxon>Actinomycetes</taxon>
        <taxon>Mycobacteriales</taxon>
        <taxon>Mycobacteriaceae</taxon>
        <taxon>Mycobacterium</taxon>
        <taxon>Mycobacterium tuberculosis complex</taxon>
    </lineage>
</organism>
<evidence type="ECO:0000313" key="1">
    <source>
        <dbReference type="EMBL" id="COV98702.1"/>
    </source>
</evidence>
<evidence type="ECO:0000313" key="2">
    <source>
        <dbReference type="Proteomes" id="UP000038802"/>
    </source>
</evidence>
<reference evidence="2" key="1">
    <citation type="submission" date="2015-03" db="EMBL/GenBank/DDBJ databases">
        <authorList>
            <consortium name="Pathogen Informatics"/>
        </authorList>
    </citation>
    <scope>NUCLEOTIDE SEQUENCE [LARGE SCALE GENOMIC DNA]</scope>
    <source>
        <strain evidence="2">K00500041</strain>
    </source>
</reference>
<sequence length="90" mass="9521">MRNPSTMSFTGMPPSSLRHTLWAASMTRGTFATAGISFFSSSARNRSSWFGSAAAGPSCRIAAPISTTKAAPRAPAWLAMPVNMMGFPFC</sequence>
<name>A0A0U0RCC8_MYCTX</name>
<dbReference type="EMBL" id="CSAE01000268">
    <property type="protein sequence ID" value="COV98702.1"/>
    <property type="molecule type" value="Genomic_DNA"/>
</dbReference>
<dbReference type="AlphaFoldDB" id="A0A0U0RCC8"/>
<protein>
    <submittedName>
        <fullName evidence="1">Uncharacterized protein</fullName>
    </submittedName>
</protein>
<accession>A0A0U0RCC8</accession>
<gene>
    <name evidence="1" type="ORF">ERS007703_02459</name>
</gene>
<proteinExistence type="predicted"/>